<keyword evidence="3" id="KW-1185">Reference proteome</keyword>
<dbReference type="Proteomes" id="UP001164929">
    <property type="component" value="Chromosome 10"/>
</dbReference>
<dbReference type="AlphaFoldDB" id="A0AAD6M8M9"/>
<comment type="caution">
    <text evidence="2">The sequence shown here is derived from an EMBL/GenBank/DDBJ whole genome shotgun (WGS) entry which is preliminary data.</text>
</comment>
<accession>A0AAD6M8M9</accession>
<feature type="region of interest" description="Disordered" evidence="1">
    <location>
        <begin position="1"/>
        <end position="29"/>
    </location>
</feature>
<evidence type="ECO:0000256" key="1">
    <source>
        <dbReference type="SAM" id="MobiDB-lite"/>
    </source>
</evidence>
<organism evidence="2 3">
    <name type="scientific">Populus alba x Populus x berolinensis</name>
    <dbReference type="NCBI Taxonomy" id="444605"/>
    <lineage>
        <taxon>Eukaryota</taxon>
        <taxon>Viridiplantae</taxon>
        <taxon>Streptophyta</taxon>
        <taxon>Embryophyta</taxon>
        <taxon>Tracheophyta</taxon>
        <taxon>Spermatophyta</taxon>
        <taxon>Magnoliopsida</taxon>
        <taxon>eudicotyledons</taxon>
        <taxon>Gunneridae</taxon>
        <taxon>Pentapetalae</taxon>
        <taxon>rosids</taxon>
        <taxon>fabids</taxon>
        <taxon>Malpighiales</taxon>
        <taxon>Salicaceae</taxon>
        <taxon>Saliceae</taxon>
        <taxon>Populus</taxon>
    </lineage>
</organism>
<protein>
    <submittedName>
        <fullName evidence="2">Uncharacterized protein</fullName>
    </submittedName>
</protein>
<evidence type="ECO:0000313" key="2">
    <source>
        <dbReference type="EMBL" id="KAJ6980671.1"/>
    </source>
</evidence>
<reference evidence="2" key="1">
    <citation type="journal article" date="2023" name="Mol. Ecol. Resour.">
        <title>Chromosome-level genome assembly of a triploid poplar Populus alba 'Berolinensis'.</title>
        <authorList>
            <person name="Chen S."/>
            <person name="Yu Y."/>
            <person name="Wang X."/>
            <person name="Wang S."/>
            <person name="Zhang T."/>
            <person name="Zhou Y."/>
            <person name="He R."/>
            <person name="Meng N."/>
            <person name="Wang Y."/>
            <person name="Liu W."/>
            <person name="Liu Z."/>
            <person name="Liu J."/>
            <person name="Guo Q."/>
            <person name="Huang H."/>
            <person name="Sederoff R.R."/>
            <person name="Wang G."/>
            <person name="Qu G."/>
            <person name="Chen S."/>
        </authorList>
    </citation>
    <scope>NUCLEOTIDE SEQUENCE</scope>
    <source>
        <strain evidence="2">SC-2020</strain>
    </source>
</reference>
<sequence>MSIPFHSSSVLRPREHPPPSPSTPARTTKYTGVKRIELCQFPEHNLHHTKLKVELSLPVSGVNLCKVKGISSRHKTRSNKNASEELTASASATGHLFSPFSDGPNIETTINNVHTNHIEHHPFFPSRFAPPELDTIIRQQLISTV</sequence>
<gene>
    <name evidence="2" type="ORF">NC653_024114</name>
</gene>
<proteinExistence type="predicted"/>
<name>A0AAD6M8M9_9ROSI</name>
<feature type="compositionally biased region" description="Polar residues" evidence="1">
    <location>
        <begin position="1"/>
        <end position="10"/>
    </location>
</feature>
<evidence type="ECO:0000313" key="3">
    <source>
        <dbReference type="Proteomes" id="UP001164929"/>
    </source>
</evidence>
<dbReference type="EMBL" id="JAQIZT010000010">
    <property type="protein sequence ID" value="KAJ6980671.1"/>
    <property type="molecule type" value="Genomic_DNA"/>
</dbReference>